<feature type="repeat" description="Hemopexin" evidence="1">
    <location>
        <begin position="111"/>
        <end position="158"/>
    </location>
</feature>
<evidence type="ECO:0000256" key="1">
    <source>
        <dbReference type="PROSITE-ProRule" id="PRU01011"/>
    </source>
</evidence>
<name>A0A5N6YAI1_9EURO</name>
<organism evidence="2">
    <name type="scientific">Aspergillus arachidicola</name>
    <dbReference type="NCBI Taxonomy" id="656916"/>
    <lineage>
        <taxon>Eukaryota</taxon>
        <taxon>Fungi</taxon>
        <taxon>Dikarya</taxon>
        <taxon>Ascomycota</taxon>
        <taxon>Pezizomycotina</taxon>
        <taxon>Eurotiomycetes</taxon>
        <taxon>Eurotiomycetidae</taxon>
        <taxon>Eurotiales</taxon>
        <taxon>Aspergillaceae</taxon>
        <taxon>Aspergillus</taxon>
        <taxon>Aspergillus subgen. Circumdati</taxon>
    </lineage>
</organism>
<dbReference type="SUPFAM" id="SSF50923">
    <property type="entry name" value="Hemopexin-like domain"/>
    <property type="match status" value="1"/>
</dbReference>
<evidence type="ECO:0000313" key="2">
    <source>
        <dbReference type="EMBL" id="KAE8341853.1"/>
    </source>
</evidence>
<dbReference type="AlphaFoldDB" id="A0A5N6YAI1"/>
<proteinExistence type="predicted"/>
<dbReference type="PROSITE" id="PS51642">
    <property type="entry name" value="HEMOPEXIN_2"/>
    <property type="match status" value="3"/>
</dbReference>
<accession>A0A5N6YAI1</accession>
<dbReference type="Proteomes" id="UP000325558">
    <property type="component" value="Unassembled WGS sequence"/>
</dbReference>
<dbReference type="SMART" id="SM00120">
    <property type="entry name" value="HX"/>
    <property type="match status" value="4"/>
</dbReference>
<evidence type="ECO:0008006" key="3">
    <source>
        <dbReference type="Google" id="ProtNLM"/>
    </source>
</evidence>
<dbReference type="OrthoDB" id="6845681at2759"/>
<dbReference type="InterPro" id="IPR036375">
    <property type="entry name" value="Hemopexin-like_dom_sf"/>
</dbReference>
<reference evidence="2" key="1">
    <citation type="submission" date="2019-04" db="EMBL/GenBank/DDBJ databases">
        <title>Friends and foes A comparative genomics study of 23 Aspergillus species from section Flavi.</title>
        <authorList>
            <consortium name="DOE Joint Genome Institute"/>
            <person name="Kjaerbolling I."/>
            <person name="Vesth T."/>
            <person name="Frisvad J.C."/>
            <person name="Nybo J.L."/>
            <person name="Theobald S."/>
            <person name="Kildgaard S."/>
            <person name="Isbrandt T."/>
            <person name="Kuo A."/>
            <person name="Sato A."/>
            <person name="Lyhne E.K."/>
            <person name="Kogle M.E."/>
            <person name="Wiebenga A."/>
            <person name="Kun R.S."/>
            <person name="Lubbers R.J."/>
            <person name="Makela M.R."/>
            <person name="Barry K."/>
            <person name="Chovatia M."/>
            <person name="Clum A."/>
            <person name="Daum C."/>
            <person name="Haridas S."/>
            <person name="He G."/>
            <person name="LaButti K."/>
            <person name="Lipzen A."/>
            <person name="Mondo S."/>
            <person name="Riley R."/>
            <person name="Salamov A."/>
            <person name="Simmons B.A."/>
            <person name="Magnuson J.K."/>
            <person name="Henrissat B."/>
            <person name="Mortensen U.H."/>
            <person name="Larsen T.O."/>
            <person name="Devries R.P."/>
            <person name="Grigoriev I.V."/>
            <person name="Machida M."/>
            <person name="Baker S.E."/>
            <person name="Andersen M.R."/>
        </authorList>
    </citation>
    <scope>NUCLEOTIDE SEQUENCE</scope>
    <source>
        <strain evidence="2">CBS 117612</strain>
    </source>
</reference>
<dbReference type="InterPro" id="IPR018487">
    <property type="entry name" value="Hemopexin-like_repeat"/>
</dbReference>
<sequence length="217" mass="24362">MVDAAFFHSDIGEGFFFGGRNCARIWWNPVGQGEEKRWGPTKIVEKWPSFEKMRLGRVDAVLPVEGVATDAYFFFGSLVARISIQSDETVQVIEEPVKITDKWSALAEGGFDRIDTAVPIPRVPNTAYLFRGTQYIQLNVQSGEATRPRAFDQYWPGLKGAHFDSVDAALPLPGYIDRIYFFKGSMYIIAKVNTGQPDVITYGPASISTHWKTLDWA</sequence>
<feature type="repeat" description="Hemopexin" evidence="1">
    <location>
        <begin position="1"/>
        <end position="50"/>
    </location>
</feature>
<dbReference type="Gene3D" id="2.110.10.10">
    <property type="entry name" value="Hemopexin-like domain"/>
    <property type="match status" value="1"/>
</dbReference>
<dbReference type="EMBL" id="ML737138">
    <property type="protein sequence ID" value="KAE8341853.1"/>
    <property type="molecule type" value="Genomic_DNA"/>
</dbReference>
<gene>
    <name evidence="2" type="ORF">BDV24DRAFT_163077</name>
</gene>
<feature type="repeat" description="Hemopexin" evidence="1">
    <location>
        <begin position="163"/>
        <end position="214"/>
    </location>
</feature>
<protein>
    <recommendedName>
        <fullName evidence="3">Hemopexin</fullName>
    </recommendedName>
</protein>